<proteinExistence type="predicted"/>
<name>P96909_MYCTX</name>
<organism evidence="2">
    <name type="scientific">Mycobacterium tuberculosis</name>
    <dbReference type="NCBI Taxonomy" id="1773"/>
    <lineage>
        <taxon>Bacteria</taxon>
        <taxon>Bacillati</taxon>
        <taxon>Actinomycetota</taxon>
        <taxon>Actinomycetes</taxon>
        <taxon>Mycobacteriales</taxon>
        <taxon>Mycobacteriaceae</taxon>
        <taxon>Mycobacterium</taxon>
        <taxon>Mycobacterium tuberculosis complex</taxon>
    </lineage>
</organism>
<evidence type="ECO:0000313" key="2">
    <source>
        <dbReference type="EMBL" id="AAB49455.1"/>
    </source>
</evidence>
<feature type="region of interest" description="Disordered" evidence="1">
    <location>
        <begin position="1"/>
        <end position="61"/>
    </location>
</feature>
<evidence type="ECO:0000256" key="1">
    <source>
        <dbReference type="SAM" id="MobiDB-lite"/>
    </source>
</evidence>
<dbReference type="AlphaFoldDB" id="P96909"/>
<dbReference type="EMBL" id="U88962">
    <property type="protein sequence ID" value="AAB49455.1"/>
    <property type="molecule type" value="Genomic_DNA"/>
</dbReference>
<reference evidence="2" key="1">
    <citation type="submission" date="1997-02" db="EMBL/GenBank/DDBJ databases">
        <authorList>
            <person name="Amara R.R."/>
            <person name="Satchidanandam V."/>
        </authorList>
    </citation>
    <scope>NUCLEOTIDE SEQUENCE</scope>
</reference>
<feature type="non-terminal residue" evidence="2">
    <location>
        <position position="134"/>
    </location>
</feature>
<protein>
    <submittedName>
        <fullName evidence="2">Uncharacterized protein</fullName>
    </submittedName>
</protein>
<feature type="non-terminal residue" evidence="2">
    <location>
        <position position="1"/>
    </location>
</feature>
<feature type="compositionally biased region" description="Polar residues" evidence="1">
    <location>
        <begin position="33"/>
        <end position="47"/>
    </location>
</feature>
<accession>P96909</accession>
<feature type="compositionally biased region" description="Pro residues" evidence="1">
    <location>
        <begin position="1"/>
        <end position="10"/>
    </location>
</feature>
<sequence length="134" mass="15107">PPQATPPITTPPVVSAPTMAAGIEATHGPVDTPANTSGAPPASTGTTGPVAPNRGEPPGRWRYPLRRWLVARLSPRDRCRLTALIYGPPSWQPPPCPRFLRRPYPARRWRPRRHRPHRRVGRWFLRWKPPPCPF</sequence>